<accession>A0A8K0JEH3</accession>
<name>A0A8K0JEH3_9HYPO</name>
<reference evidence="1" key="1">
    <citation type="journal article" date="2020" name="bioRxiv">
        <title>Whole genome comparisons of ergot fungi reveals the divergence and evolution of species within the genus Claviceps are the result of varying mechanisms driving genome evolution and host range expansion.</title>
        <authorList>
            <person name="Wyka S.A."/>
            <person name="Mondo S.J."/>
            <person name="Liu M."/>
            <person name="Dettman J."/>
            <person name="Nalam V."/>
            <person name="Broders K.D."/>
        </authorList>
    </citation>
    <scope>NUCLEOTIDE SEQUENCE</scope>
    <source>
        <strain evidence="1">CCC 489</strain>
    </source>
</reference>
<keyword evidence="2" id="KW-1185">Reference proteome</keyword>
<evidence type="ECO:0000313" key="1">
    <source>
        <dbReference type="EMBL" id="KAG5930507.1"/>
    </source>
</evidence>
<gene>
    <name evidence="1" type="ORF">E4U42_000428</name>
</gene>
<organism evidence="1 2">
    <name type="scientific">Claviceps africana</name>
    <dbReference type="NCBI Taxonomy" id="83212"/>
    <lineage>
        <taxon>Eukaryota</taxon>
        <taxon>Fungi</taxon>
        <taxon>Dikarya</taxon>
        <taxon>Ascomycota</taxon>
        <taxon>Pezizomycotina</taxon>
        <taxon>Sordariomycetes</taxon>
        <taxon>Hypocreomycetidae</taxon>
        <taxon>Hypocreales</taxon>
        <taxon>Clavicipitaceae</taxon>
        <taxon>Claviceps</taxon>
    </lineage>
</organism>
<dbReference type="Proteomes" id="UP000811619">
    <property type="component" value="Unassembled WGS sequence"/>
</dbReference>
<protein>
    <submittedName>
        <fullName evidence="1">Uncharacterized protein</fullName>
    </submittedName>
</protein>
<dbReference type="EMBL" id="SRPY01000011">
    <property type="protein sequence ID" value="KAG5930507.1"/>
    <property type="molecule type" value="Genomic_DNA"/>
</dbReference>
<evidence type="ECO:0000313" key="2">
    <source>
        <dbReference type="Proteomes" id="UP000811619"/>
    </source>
</evidence>
<dbReference type="AlphaFoldDB" id="A0A8K0JEH3"/>
<sequence length="297" mass="32712">MTHFPRQFATASPVLMVSSQPYYQTQLPAGTFGRYHSIHMNHKITTETPMLPSPVRGTGRKRSLDEASINLEPDPNSTLAVDSLEDWANEVGMALIRSGNSHVTGASNQTDSLMHLGSNVKQRAKQDVQIDRPELRIHKSQRLDRTTQKTPCSILHQPASKSSLGDISSTISHDALAIDNFTLHLGIGWRRISGDEHIQAAARGWARFIENNFGLARVRICLESKGLQSYLIEASNGYFLFAENLRQGRLVSPTAEGALKNLQSLPPVFEGPELAFLAPRGDELVDSFVDAAMVLDS</sequence>
<comment type="caution">
    <text evidence="1">The sequence shown here is derived from an EMBL/GenBank/DDBJ whole genome shotgun (WGS) entry which is preliminary data.</text>
</comment>
<proteinExistence type="predicted"/>
<dbReference type="OrthoDB" id="5359669at2759"/>